<evidence type="ECO:0000313" key="9">
    <source>
        <dbReference type="Proteomes" id="UP001225596"/>
    </source>
</evidence>
<dbReference type="EMBL" id="JAUYVH010000013">
    <property type="protein sequence ID" value="MDQ9171854.1"/>
    <property type="molecule type" value="Genomic_DNA"/>
</dbReference>
<keyword evidence="4" id="KW-0677">Repeat</keyword>
<dbReference type="InterPro" id="IPR030665">
    <property type="entry name" value="KaiC"/>
</dbReference>
<gene>
    <name evidence="8" type="ORF">Q8A64_15680</name>
</gene>
<keyword evidence="3" id="KW-0808">Transferase</keyword>
<dbReference type="RefSeq" id="WP_338437819.1">
    <property type="nucleotide sequence ID" value="NZ_JAUYVH010000013.1"/>
</dbReference>
<dbReference type="SUPFAM" id="SSF52540">
    <property type="entry name" value="P-loop containing nucleoside triphosphate hydrolases"/>
    <property type="match status" value="2"/>
</dbReference>
<feature type="domain" description="KaiC" evidence="7">
    <location>
        <begin position="256"/>
        <end position="489"/>
    </location>
</feature>
<keyword evidence="6" id="KW-0378">Hydrolase</keyword>
<evidence type="ECO:0000256" key="4">
    <source>
        <dbReference type="ARBA" id="ARBA00022737"/>
    </source>
</evidence>
<evidence type="ECO:0000259" key="7">
    <source>
        <dbReference type="PROSITE" id="PS51146"/>
    </source>
</evidence>
<dbReference type="Proteomes" id="UP001225596">
    <property type="component" value="Unassembled WGS sequence"/>
</dbReference>
<evidence type="ECO:0000256" key="3">
    <source>
        <dbReference type="ARBA" id="ARBA00022679"/>
    </source>
</evidence>
<keyword evidence="9" id="KW-1185">Reference proteome</keyword>
<accession>A0ABU1BSJ7</accession>
<proteinExistence type="predicted"/>
<dbReference type="InterPro" id="IPR010624">
    <property type="entry name" value="KaiC_dom"/>
</dbReference>
<evidence type="ECO:0000256" key="2">
    <source>
        <dbReference type="ARBA" id="ARBA00022553"/>
    </source>
</evidence>
<sequence>MSEQNKGIPEAEKAEADGLAQVLPTGVEGFDTILGGGLPAHHLYLIQGLAGSGKTTLACQIGFAQARLGKKVLILTLIAESHAKLLQHLRNFNFFDDTLVGENIVFYSGYTSLAEGGLRELLNFITAALNEQGAEIMIIDGFRSVRETKESELSLSEFMHSLNALVSAMGCTTFLLSPVEGNLPESENTLVDGLVELSQFHDGVRTIRELAVLKVRGGDHLLGKHAFEVCKEGIIVYPRLEAVATRTNRPAESSTAVAAFGIPSLDKLTGGGVMKGSTTNLVGSPGAGKTLMGLHFINQGLRENEKCLMLGFYESPQRVVQKAAKIGIDLSGAIESGDLEIIWNLPLEVLMDELALRILDNIDRRGVTRLFVDGIDGFLHIAIHPERIKTFATALVNELRVRNVTTFFTQELPYFKESYARAESIQSILYENIMLLGYTEIEGVNYRRLSVMKMRENEYDPAIQLLTISDKGISIGGPISSLGKKIGQSLEAAK</sequence>
<dbReference type="InterPro" id="IPR051347">
    <property type="entry name" value="Circadian_clock_KaiC-rel"/>
</dbReference>
<dbReference type="PIRSF" id="PIRSF039117">
    <property type="entry name" value="KaiC"/>
    <property type="match status" value="1"/>
</dbReference>
<evidence type="ECO:0000256" key="6">
    <source>
        <dbReference type="ARBA" id="ARBA00022801"/>
    </source>
</evidence>
<dbReference type="PROSITE" id="PS51146">
    <property type="entry name" value="KAIC"/>
    <property type="match status" value="2"/>
</dbReference>
<dbReference type="CDD" id="cd01124">
    <property type="entry name" value="KaiC-like"/>
    <property type="match status" value="1"/>
</dbReference>
<name>A0ABU1BSJ7_9BURK</name>
<dbReference type="InterPro" id="IPR027417">
    <property type="entry name" value="P-loop_NTPase"/>
</dbReference>
<comment type="caution">
    <text evidence="8">The sequence shown here is derived from an EMBL/GenBank/DDBJ whole genome shotgun (WGS) entry which is preliminary data.</text>
</comment>
<dbReference type="InterPro" id="IPR014774">
    <property type="entry name" value="KaiC-like_dom"/>
</dbReference>
<dbReference type="PANTHER" id="PTHR42926">
    <property type="match status" value="1"/>
</dbReference>
<dbReference type="PANTHER" id="PTHR42926:SF1">
    <property type="entry name" value="CIRCADIAN CLOCK OSCILLATOR PROTEIN KAIC 1"/>
    <property type="match status" value="1"/>
</dbReference>
<evidence type="ECO:0000256" key="5">
    <source>
        <dbReference type="ARBA" id="ARBA00022777"/>
    </source>
</evidence>
<keyword evidence="2" id="KW-0597">Phosphoprotein</keyword>
<organism evidence="8 9">
    <name type="scientific">Keguizhuia sedimenti</name>
    <dbReference type="NCBI Taxonomy" id="3064264"/>
    <lineage>
        <taxon>Bacteria</taxon>
        <taxon>Pseudomonadati</taxon>
        <taxon>Pseudomonadota</taxon>
        <taxon>Betaproteobacteria</taxon>
        <taxon>Burkholderiales</taxon>
        <taxon>Oxalobacteraceae</taxon>
        <taxon>Keguizhuia</taxon>
    </lineage>
</organism>
<keyword evidence="5" id="KW-0418">Kinase</keyword>
<dbReference type="EC" id="2.7.11.1" evidence="1"/>
<evidence type="ECO:0000313" key="8">
    <source>
        <dbReference type="EMBL" id="MDQ9171854.1"/>
    </source>
</evidence>
<evidence type="ECO:0000256" key="1">
    <source>
        <dbReference type="ARBA" id="ARBA00012513"/>
    </source>
</evidence>
<reference evidence="8 9" key="1">
    <citation type="submission" date="2023-08" db="EMBL/GenBank/DDBJ databases">
        <title>Oxalobacteraceae gen .nov., isolated from river sludge outside the plant.</title>
        <authorList>
            <person name="Zhao S.Y."/>
        </authorList>
    </citation>
    <scope>NUCLEOTIDE SEQUENCE [LARGE SCALE GENOMIC DNA]</scope>
    <source>
        <strain evidence="8 9">R-40</strain>
    </source>
</reference>
<dbReference type="Gene3D" id="3.40.50.300">
    <property type="entry name" value="P-loop containing nucleotide triphosphate hydrolases"/>
    <property type="match status" value="2"/>
</dbReference>
<protein>
    <recommendedName>
        <fullName evidence="1">non-specific serine/threonine protein kinase</fullName>
        <ecNumber evidence="1">2.7.11.1</ecNumber>
    </recommendedName>
</protein>
<dbReference type="Pfam" id="PF06745">
    <property type="entry name" value="ATPase"/>
    <property type="match status" value="2"/>
</dbReference>
<feature type="domain" description="KaiC" evidence="7">
    <location>
        <begin position="21"/>
        <end position="250"/>
    </location>
</feature>